<evidence type="ECO:0000313" key="2">
    <source>
        <dbReference type="Proteomes" id="UP000198647"/>
    </source>
</evidence>
<dbReference type="PROSITE" id="PS01229">
    <property type="entry name" value="COF_2"/>
    <property type="match status" value="1"/>
</dbReference>
<dbReference type="InterPro" id="IPR000150">
    <property type="entry name" value="Cof"/>
</dbReference>
<dbReference type="InterPro" id="IPR036412">
    <property type="entry name" value="HAD-like_sf"/>
</dbReference>
<reference evidence="1 2" key="1">
    <citation type="submission" date="2016-10" db="EMBL/GenBank/DDBJ databases">
        <authorList>
            <person name="Varghese N."/>
            <person name="Submissions S."/>
        </authorList>
    </citation>
    <scope>NUCLEOTIDE SEQUENCE [LARGE SCALE GENOMIC DNA]</scope>
    <source>
        <strain evidence="1 2">DSM 20748</strain>
    </source>
</reference>
<evidence type="ECO:0008006" key="3">
    <source>
        <dbReference type="Google" id="ProtNLM"/>
    </source>
</evidence>
<dbReference type="Pfam" id="PF08282">
    <property type="entry name" value="Hydrolase_3"/>
    <property type="match status" value="1"/>
</dbReference>
<dbReference type="SFLD" id="SFLDS00003">
    <property type="entry name" value="Haloacid_Dehalogenase"/>
    <property type="match status" value="1"/>
</dbReference>
<dbReference type="NCBIfam" id="TIGR00099">
    <property type="entry name" value="Cof-subfamily"/>
    <property type="match status" value="1"/>
</dbReference>
<dbReference type="PROSITE" id="PS01228">
    <property type="entry name" value="COF_1"/>
    <property type="match status" value="1"/>
</dbReference>
<organism evidence="1 2">
    <name type="scientific">Salimicrobium album</name>
    <dbReference type="NCBI Taxonomy" id="50717"/>
    <lineage>
        <taxon>Bacteria</taxon>
        <taxon>Bacillati</taxon>
        <taxon>Bacillota</taxon>
        <taxon>Bacilli</taxon>
        <taxon>Bacillales</taxon>
        <taxon>Bacillaceae</taxon>
        <taxon>Salimicrobium</taxon>
    </lineage>
</organism>
<dbReference type="Gene3D" id="3.40.50.1000">
    <property type="entry name" value="HAD superfamily/HAD-like"/>
    <property type="match status" value="1"/>
</dbReference>
<sequence length="280" mass="31789">MKAVALDMDGTILNDEHIITDELLSLISSLQEKGYYIFLATGRTISDVQEVLAKNMRPDGIAAANGMVTVAGEKILADETLDEEIVRKLIEENRKHRLYYEIHTKDGRRVSFKEDEISLVEELEGPKAETVREHEWNSRQKVWKEHLQLEEDPDLKEVVKVYFFTNDQEKLENWEVSLGGNKAPFITSSSSEHNVEVMKEGISKGSALELLLDYYSIDPEELIAIGDGGNDIPMLELAGRPVVMSNAPEELKDQFPEVTDYPNTENGVYKFLKEALEEKE</sequence>
<protein>
    <recommendedName>
        <fullName evidence="3">Cof subfamily of IIB subfamily of haloacid dehalogenase superfamily/HAD-superfamily hydrolase, subfamily IIB</fullName>
    </recommendedName>
</protein>
<dbReference type="RefSeq" id="WP_176765446.1">
    <property type="nucleotide sequence ID" value="NZ_FNOS01000004.1"/>
</dbReference>
<evidence type="ECO:0000313" key="1">
    <source>
        <dbReference type="EMBL" id="SDX96195.1"/>
    </source>
</evidence>
<dbReference type="NCBIfam" id="TIGR01484">
    <property type="entry name" value="HAD-SF-IIB"/>
    <property type="match status" value="1"/>
</dbReference>
<dbReference type="Proteomes" id="UP000198647">
    <property type="component" value="Unassembled WGS sequence"/>
</dbReference>
<dbReference type="SUPFAM" id="SSF56784">
    <property type="entry name" value="HAD-like"/>
    <property type="match status" value="1"/>
</dbReference>
<dbReference type="InterPro" id="IPR023214">
    <property type="entry name" value="HAD_sf"/>
</dbReference>
<dbReference type="Gene3D" id="3.30.1240.10">
    <property type="match status" value="1"/>
</dbReference>
<dbReference type="InterPro" id="IPR006379">
    <property type="entry name" value="HAD-SF_hydro_IIB"/>
</dbReference>
<keyword evidence="2" id="KW-1185">Reference proteome</keyword>
<gene>
    <name evidence="1" type="ORF">SAMN04488081_1733</name>
</gene>
<dbReference type="PANTHER" id="PTHR10000">
    <property type="entry name" value="PHOSPHOSERINE PHOSPHATASE"/>
    <property type="match status" value="1"/>
</dbReference>
<dbReference type="CDD" id="cd07516">
    <property type="entry name" value="HAD_Pase"/>
    <property type="match status" value="1"/>
</dbReference>
<name>A0A1H3FZD8_9BACI</name>
<comment type="caution">
    <text evidence="1">The sequence shown here is derived from an EMBL/GenBank/DDBJ whole genome shotgun (WGS) entry which is preliminary data.</text>
</comment>
<accession>A0A1H3FZD8</accession>
<dbReference type="SFLD" id="SFLDG01140">
    <property type="entry name" value="C2.B:_Phosphomannomutase_and_P"/>
    <property type="match status" value="1"/>
</dbReference>
<dbReference type="PANTHER" id="PTHR10000:SF55">
    <property type="entry name" value="5-AMINO-6-(5-PHOSPHO-D-RIBITYLAMINO)URACIL PHOSPHATASE YCSE"/>
    <property type="match status" value="1"/>
</dbReference>
<proteinExistence type="predicted"/>
<dbReference type="EMBL" id="FNOS01000004">
    <property type="protein sequence ID" value="SDX96195.1"/>
    <property type="molecule type" value="Genomic_DNA"/>
</dbReference>